<proteinExistence type="inferred from homology"/>
<comment type="similarity">
    <text evidence="1">Belongs to the bacterial ribosomal protein bS21 family.</text>
</comment>
<dbReference type="EMBL" id="CP069043">
    <property type="protein sequence ID" value="QRD06698.1"/>
    <property type="molecule type" value="Genomic_DNA"/>
</dbReference>
<dbReference type="InterPro" id="IPR052837">
    <property type="entry name" value="Mitoribosomal_bS21"/>
</dbReference>
<keyword evidence="2" id="KW-0689">Ribosomal protein</keyword>
<dbReference type="PANTHER" id="PTHR41237:SF1">
    <property type="entry name" value="SMALL RIBOSOMAL SUBUNIT PROTEIN BS21M"/>
    <property type="match status" value="1"/>
</dbReference>
<evidence type="ECO:0008006" key="7">
    <source>
        <dbReference type="Google" id="ProtNLM"/>
    </source>
</evidence>
<dbReference type="RefSeq" id="XP_001803811.1">
    <property type="nucleotide sequence ID" value="XM_001803759.1"/>
</dbReference>
<dbReference type="KEGG" id="pno:SNOG_13606"/>
<feature type="compositionally biased region" description="Polar residues" evidence="4">
    <location>
        <begin position="30"/>
        <end position="47"/>
    </location>
</feature>
<evidence type="ECO:0000313" key="5">
    <source>
        <dbReference type="EMBL" id="QRD06698.1"/>
    </source>
</evidence>
<gene>
    <name evidence="5" type="ORF">JI435_136060</name>
</gene>
<dbReference type="Proteomes" id="UP000663193">
    <property type="component" value="Chromosome 21"/>
</dbReference>
<feature type="compositionally biased region" description="Polar residues" evidence="4">
    <location>
        <begin position="94"/>
        <end position="111"/>
    </location>
</feature>
<feature type="compositionally biased region" description="Low complexity" evidence="4">
    <location>
        <begin position="57"/>
        <end position="82"/>
    </location>
</feature>
<dbReference type="PANTHER" id="PTHR41237">
    <property type="entry name" value="37S RIBOSOMAL PROTEIN MRP21, MITOCHONDRIAL"/>
    <property type="match status" value="1"/>
</dbReference>
<dbReference type="AlphaFoldDB" id="A0A7U2IBE3"/>
<dbReference type="OrthoDB" id="2501249at2759"/>
<organism evidence="5 6">
    <name type="scientific">Phaeosphaeria nodorum (strain SN15 / ATCC MYA-4574 / FGSC 10173)</name>
    <name type="common">Glume blotch fungus</name>
    <name type="synonym">Parastagonospora nodorum</name>
    <dbReference type="NCBI Taxonomy" id="321614"/>
    <lineage>
        <taxon>Eukaryota</taxon>
        <taxon>Fungi</taxon>
        <taxon>Dikarya</taxon>
        <taxon>Ascomycota</taxon>
        <taxon>Pezizomycotina</taxon>
        <taxon>Dothideomycetes</taxon>
        <taxon>Pleosporomycetidae</taxon>
        <taxon>Pleosporales</taxon>
        <taxon>Pleosporineae</taxon>
        <taxon>Phaeosphaeriaceae</taxon>
        <taxon>Parastagonospora</taxon>
    </lineage>
</organism>
<protein>
    <recommendedName>
        <fullName evidence="7">Ribosomal protein S21</fullName>
    </recommendedName>
</protein>
<dbReference type="Pfam" id="PF01165">
    <property type="entry name" value="Ribosomal_S21"/>
    <property type="match status" value="1"/>
</dbReference>
<evidence type="ECO:0000313" key="6">
    <source>
        <dbReference type="Proteomes" id="UP000663193"/>
    </source>
</evidence>
<dbReference type="VEuPathDB" id="FungiDB:JI435_136060"/>
<keyword evidence="3" id="KW-0687">Ribonucleoprotein</keyword>
<name>A0A7U2IBE3_PHANO</name>
<feature type="region of interest" description="Disordered" evidence="4">
    <location>
        <begin position="1"/>
        <end position="147"/>
    </location>
</feature>
<dbReference type="GO" id="GO:1990904">
    <property type="term" value="C:ribonucleoprotein complex"/>
    <property type="evidence" value="ECO:0007669"/>
    <property type="project" value="UniProtKB-KW"/>
</dbReference>
<evidence type="ECO:0000256" key="3">
    <source>
        <dbReference type="ARBA" id="ARBA00023274"/>
    </source>
</evidence>
<sequence>MSSRSLGELLLRPSPIARTPLCQIRRTPASWPSRSISNTPQAAAQSQGKEDDYDYRSQGQQKPASQAPQQQQPPIRRSPSGPRDTSKAIDSLFGMSSQRSRPPPRGQSTSSDEVRAARNAHIFGAGFSNPSGTNRRTGRGPPKLNFDDMSLPTDMLDPNLSNKPSEAASLATQQQETFANYPRLNPTYGRLVELDVSRGRDLVRGIGMLGSLVTRNKVKHEMFRQKYHERGGLKRKRLASERWRARFKKGFKDVTRRVSELTAKGW</sequence>
<dbReference type="GO" id="GO:0005840">
    <property type="term" value="C:ribosome"/>
    <property type="evidence" value="ECO:0007669"/>
    <property type="project" value="UniProtKB-KW"/>
</dbReference>
<evidence type="ECO:0000256" key="1">
    <source>
        <dbReference type="ARBA" id="ARBA00006640"/>
    </source>
</evidence>
<evidence type="ECO:0000256" key="4">
    <source>
        <dbReference type="SAM" id="MobiDB-lite"/>
    </source>
</evidence>
<reference evidence="6" key="1">
    <citation type="journal article" date="2021" name="BMC Genomics">
        <title>Chromosome-level genome assembly and manually-curated proteome of model necrotroph Parastagonospora nodorum Sn15 reveals a genome-wide trove of candidate effector homologs, and redundancy of virulence-related functions within an accessory chromosome.</title>
        <authorList>
            <person name="Bertazzoni S."/>
            <person name="Jones D.A.B."/>
            <person name="Phan H.T."/>
            <person name="Tan K.-C."/>
            <person name="Hane J.K."/>
        </authorList>
    </citation>
    <scope>NUCLEOTIDE SEQUENCE [LARGE SCALE GENOMIC DNA]</scope>
    <source>
        <strain evidence="6">SN15 / ATCC MYA-4574 / FGSC 10173)</strain>
    </source>
</reference>
<keyword evidence="6" id="KW-1185">Reference proteome</keyword>
<evidence type="ECO:0000256" key="2">
    <source>
        <dbReference type="ARBA" id="ARBA00022980"/>
    </source>
</evidence>
<accession>A0A7U2IBE3</accession>
<dbReference type="GO" id="GO:0006412">
    <property type="term" value="P:translation"/>
    <property type="evidence" value="ECO:0007669"/>
    <property type="project" value="InterPro"/>
</dbReference>
<dbReference type="InterPro" id="IPR001911">
    <property type="entry name" value="Ribosomal_bS21"/>
</dbReference>
<dbReference type="GO" id="GO:0003735">
    <property type="term" value="F:structural constituent of ribosome"/>
    <property type="evidence" value="ECO:0007669"/>
    <property type="project" value="InterPro"/>
</dbReference>